<sequence>MPMALALTTTSSAPAVTVATAVALNSTVASSLLVAPTSSISLTPGPSSDPVVSNDSPADDPAPLGADASAVSAASSSTSASAVSGSSLATPSTPTGPSRSPVSAPSPSSPSQQSGQKIAAQSSSISEQGPKDLLPSSNPDDGQCFGAAGTGTITTACCASLKGALASGAQYCLFEAKNAQTWENCVNTATDGNKAQLAVKCSGSRRHRAAWAVIALGVGVALMGSA</sequence>
<protein>
    <submittedName>
        <fullName evidence="2">Uncharacterized protein</fullName>
    </submittedName>
</protein>
<accession>J5RCE4</accession>
<dbReference type="VEuPathDB" id="FungiDB:A1Q1_06880"/>
<reference evidence="2 3" key="1">
    <citation type="journal article" date="2012" name="Eukaryot. Cell">
        <title>Draft genome sequence of CBS 2479, the standard type strain of Trichosporon asahii.</title>
        <authorList>
            <person name="Yang R.Y."/>
            <person name="Li H.T."/>
            <person name="Zhu H."/>
            <person name="Zhou G.P."/>
            <person name="Wang M."/>
            <person name="Wang L."/>
        </authorList>
    </citation>
    <scope>NUCLEOTIDE SEQUENCE [LARGE SCALE GENOMIC DNA]</scope>
    <source>
        <strain evidence="3">ATCC 90039 / CBS 2479 / JCM 2466 / KCTC 7840 / NCYC 2677 / UAMH 7654</strain>
    </source>
</reference>
<comment type="caution">
    <text evidence="2">The sequence shown here is derived from an EMBL/GenBank/DDBJ whole genome shotgun (WGS) entry which is preliminary data.</text>
</comment>
<evidence type="ECO:0000256" key="1">
    <source>
        <dbReference type="SAM" id="MobiDB-lite"/>
    </source>
</evidence>
<name>J5RCE4_TRIAS</name>
<organism evidence="2 3">
    <name type="scientific">Trichosporon asahii var. asahii (strain ATCC 90039 / CBS 2479 / JCM 2466 / KCTC 7840 / NBRC 103889/ NCYC 2677 / UAMH 7654)</name>
    <name type="common">Yeast</name>
    <dbReference type="NCBI Taxonomy" id="1186058"/>
    <lineage>
        <taxon>Eukaryota</taxon>
        <taxon>Fungi</taxon>
        <taxon>Dikarya</taxon>
        <taxon>Basidiomycota</taxon>
        <taxon>Agaricomycotina</taxon>
        <taxon>Tremellomycetes</taxon>
        <taxon>Trichosporonales</taxon>
        <taxon>Trichosporonaceae</taxon>
        <taxon>Trichosporon</taxon>
    </lineage>
</organism>
<dbReference type="EMBL" id="ALBS01000043">
    <property type="protein sequence ID" value="EJT51883.1"/>
    <property type="molecule type" value="Genomic_DNA"/>
</dbReference>
<dbReference type="AlphaFoldDB" id="J5RCE4"/>
<proteinExistence type="predicted"/>
<feature type="region of interest" description="Disordered" evidence="1">
    <location>
        <begin position="38"/>
        <end position="140"/>
    </location>
</feature>
<dbReference type="RefSeq" id="XP_014182604.1">
    <property type="nucleotide sequence ID" value="XM_014327129.1"/>
</dbReference>
<feature type="compositionally biased region" description="Low complexity" evidence="1">
    <location>
        <begin position="46"/>
        <end position="114"/>
    </location>
</feature>
<gene>
    <name evidence="2" type="ORF">A1Q1_06880</name>
</gene>
<feature type="compositionally biased region" description="Polar residues" evidence="1">
    <location>
        <begin position="115"/>
        <end position="127"/>
    </location>
</feature>
<evidence type="ECO:0000313" key="3">
    <source>
        <dbReference type="Proteomes" id="UP000002748"/>
    </source>
</evidence>
<dbReference type="HOGENOM" id="CLU_1225524_0_0_1"/>
<dbReference type="GeneID" id="25990392"/>
<dbReference type="KEGG" id="tasa:A1Q1_06880"/>
<evidence type="ECO:0000313" key="2">
    <source>
        <dbReference type="EMBL" id="EJT51883.1"/>
    </source>
</evidence>
<dbReference type="Proteomes" id="UP000002748">
    <property type="component" value="Unassembled WGS sequence"/>
</dbReference>